<evidence type="ECO:0000256" key="1">
    <source>
        <dbReference type="ARBA" id="ARBA00000213"/>
    </source>
</evidence>
<dbReference type="InterPro" id="IPR000380">
    <property type="entry name" value="Topo_IA"/>
</dbReference>
<dbReference type="PROSITE" id="PS50880">
    <property type="entry name" value="TOPRIM"/>
    <property type="match status" value="1"/>
</dbReference>
<reference evidence="13 14" key="1">
    <citation type="submission" date="2020-12" db="EMBL/GenBank/DDBJ databases">
        <title>FDA dAtabase for Regulatory Grade micrObial Sequences (FDA-ARGOS): Supporting development and validation of Infectious Disease Dx tests.</title>
        <authorList>
            <person name="Sproer C."/>
            <person name="Gronow S."/>
            <person name="Severitt S."/>
            <person name="Schroder I."/>
            <person name="Tallon L."/>
            <person name="Sadzewicz L."/>
            <person name="Zhao X."/>
            <person name="Boylan J."/>
            <person name="Ott S."/>
            <person name="Bowen H."/>
            <person name="Vavikolanu K."/>
            <person name="Mehta A."/>
            <person name="Aluvathingal J."/>
            <person name="Nadendla S."/>
            <person name="Lowell S."/>
            <person name="Myers T."/>
            <person name="Yan Y."/>
            <person name="Sichtig H."/>
        </authorList>
    </citation>
    <scope>NUCLEOTIDE SEQUENCE [LARGE SCALE GENOMIC DNA]</scope>
    <source>
        <strain evidence="13 14">FDAARGOS_999</strain>
    </source>
</reference>
<dbReference type="GO" id="GO:0003917">
    <property type="term" value="F:DNA topoisomerase type I (single strand cut, ATP-independent) activity"/>
    <property type="evidence" value="ECO:0007669"/>
    <property type="project" value="UniProtKB-EC"/>
</dbReference>
<dbReference type="Pfam" id="PF01131">
    <property type="entry name" value="Topoisom_bac"/>
    <property type="match status" value="1"/>
</dbReference>
<dbReference type="SUPFAM" id="SSF56712">
    <property type="entry name" value="Prokaryotic type I DNA topoisomerase"/>
    <property type="match status" value="1"/>
</dbReference>
<dbReference type="Gene3D" id="1.10.290.10">
    <property type="entry name" value="Topoisomerase I, domain 4"/>
    <property type="match status" value="1"/>
</dbReference>
<feature type="domain" description="Toprim" evidence="11">
    <location>
        <begin position="5"/>
        <end position="141"/>
    </location>
</feature>
<dbReference type="GO" id="GO:0003677">
    <property type="term" value="F:DNA binding"/>
    <property type="evidence" value="ECO:0007669"/>
    <property type="project" value="UniProtKB-KW"/>
</dbReference>
<dbReference type="GO" id="GO:0006310">
    <property type="term" value="P:DNA recombination"/>
    <property type="evidence" value="ECO:0007669"/>
    <property type="project" value="TreeGrafter"/>
</dbReference>
<evidence type="ECO:0000259" key="12">
    <source>
        <dbReference type="PROSITE" id="PS52039"/>
    </source>
</evidence>
<evidence type="ECO:0000256" key="7">
    <source>
        <dbReference type="ARBA" id="ARBA00030003"/>
    </source>
</evidence>
<organism evidence="13 14">
    <name type="scientific">Fusobacterium canifelinum</name>
    <dbReference type="NCBI Taxonomy" id="285729"/>
    <lineage>
        <taxon>Bacteria</taxon>
        <taxon>Fusobacteriati</taxon>
        <taxon>Fusobacteriota</taxon>
        <taxon>Fusobacteriia</taxon>
        <taxon>Fusobacteriales</taxon>
        <taxon>Fusobacteriaceae</taxon>
        <taxon>Fusobacterium</taxon>
    </lineage>
</organism>
<dbReference type="PANTHER" id="PTHR11390">
    <property type="entry name" value="PROKARYOTIC DNA TOPOISOMERASE"/>
    <property type="match status" value="1"/>
</dbReference>
<comment type="catalytic activity">
    <reaction evidence="1">
        <text>ATP-independent breakage of single-stranded DNA, followed by passage and rejoining.</text>
        <dbReference type="EC" id="5.6.2.1"/>
    </reaction>
</comment>
<dbReference type="GO" id="GO:0006265">
    <property type="term" value="P:DNA topological change"/>
    <property type="evidence" value="ECO:0007669"/>
    <property type="project" value="InterPro"/>
</dbReference>
<dbReference type="PROSITE" id="PS52039">
    <property type="entry name" value="TOPO_IA_2"/>
    <property type="match status" value="1"/>
</dbReference>
<dbReference type="Pfam" id="PF01751">
    <property type="entry name" value="Toprim"/>
    <property type="match status" value="1"/>
</dbReference>
<dbReference type="InterPro" id="IPR023405">
    <property type="entry name" value="Topo_IA_core_domain"/>
</dbReference>
<dbReference type="EMBL" id="CP066022">
    <property type="protein sequence ID" value="QQB74848.1"/>
    <property type="molecule type" value="Genomic_DNA"/>
</dbReference>
<evidence type="ECO:0000256" key="4">
    <source>
        <dbReference type="ARBA" id="ARBA00023029"/>
    </source>
</evidence>
<evidence type="ECO:0000256" key="8">
    <source>
        <dbReference type="ARBA" id="ARBA00031985"/>
    </source>
</evidence>
<dbReference type="SMART" id="SM00493">
    <property type="entry name" value="TOPRIM"/>
    <property type="match status" value="1"/>
</dbReference>
<dbReference type="EC" id="5.6.2.1" evidence="3"/>
<evidence type="ECO:0000256" key="2">
    <source>
        <dbReference type="ARBA" id="ARBA00009446"/>
    </source>
</evidence>
<dbReference type="PROSITE" id="PS00396">
    <property type="entry name" value="TOPO_IA_1"/>
    <property type="match status" value="1"/>
</dbReference>
<sequence>MGGYMKLIICEKPSLAKNVAGALNVRDWKDGYIESDKYIVTWAFGHLLGLKEIKEYEGFENIRWNDITSPFVPDTFEYKVKNDSGVKNQLKIIRELLKNKNIESVVNCGDADREGQLIIDNIIEYCRYKGKVERLWLPEQTQETIREQINQMKDNKEYEKLNLEGKARTYMDWLLGINLTVYLSNKSGEKLRVGRVIIPILKYIYDREIEIRNFVPEKYYGIENEKNIKLISKLKLDKEKAQEKIEELNLHKAKVISITEKEIKKQAAKLFSLSTLQSFLSKKYQISFATSLSTIQKLYEEGYLTYPRTNTEYLASAEKEKIAKVIDKIKSDYGYLDIKIQDKKNIFDDSKIESHSAITPTIKLPNIFELEEIEQKIYKTVLNRFLSNFIKEECILLEKEMLIKVGDEKFSISGKTVKQLGYLKYESEEFADKVPNLNVEDEFDVDFKVIEKTTTKPSRISESSLSQYLKNPLRKIGKEETDDEEYKQILEGIEIGTEATRTGIIETAKKMAYISQEKNRYKLESLGEKVIEILNKLQINLYAEKSVEFSKILKQVYAGAKTIDEVIEMTREELKNIFSKDIEIEKITKEKEVIGVCPLCSGNIYQGRTKTGKVNYYCERYKEGCTFTLWENVKFYKEEIKITKDKAKALLKKNGKAKFKINNKEEELKIIMKEYQGKGYVNLERVEKKKSNIKNFKH</sequence>
<proteinExistence type="inferred from homology"/>
<dbReference type="PANTHER" id="PTHR11390:SF21">
    <property type="entry name" value="DNA TOPOISOMERASE 3-ALPHA"/>
    <property type="match status" value="1"/>
</dbReference>
<evidence type="ECO:0000256" key="9">
    <source>
        <dbReference type="ARBA" id="ARBA00032235"/>
    </source>
</evidence>
<feature type="domain" description="Topo IA-type catalytic" evidence="12">
    <location>
        <begin position="158"/>
        <end position="578"/>
    </location>
</feature>
<evidence type="ECO:0000313" key="14">
    <source>
        <dbReference type="Proteomes" id="UP000595577"/>
    </source>
</evidence>
<evidence type="ECO:0000259" key="11">
    <source>
        <dbReference type="PROSITE" id="PS50880"/>
    </source>
</evidence>
<evidence type="ECO:0000256" key="6">
    <source>
        <dbReference type="ARBA" id="ARBA00023235"/>
    </source>
</evidence>
<dbReference type="InterPro" id="IPR003601">
    <property type="entry name" value="Topo_IA_2"/>
</dbReference>
<keyword evidence="4" id="KW-0799">Topoisomerase</keyword>
<comment type="similarity">
    <text evidence="2">Belongs to the type IA topoisomerase family.</text>
</comment>
<dbReference type="InterPro" id="IPR013825">
    <property type="entry name" value="Topo_IA_cen_sub2"/>
</dbReference>
<protein>
    <recommendedName>
        <fullName evidence="3">DNA topoisomerase</fullName>
        <ecNumber evidence="3">5.6.2.1</ecNumber>
    </recommendedName>
    <alternativeName>
        <fullName evidence="10">Omega-protein</fullName>
    </alternativeName>
    <alternativeName>
        <fullName evidence="9">Relaxing enzyme</fullName>
    </alternativeName>
    <alternativeName>
        <fullName evidence="7">Swivelase</fullName>
    </alternativeName>
    <alternativeName>
        <fullName evidence="8">Untwisting enzyme</fullName>
    </alternativeName>
</protein>
<dbReference type="Proteomes" id="UP000595577">
    <property type="component" value="Chromosome"/>
</dbReference>
<dbReference type="InterPro" id="IPR023406">
    <property type="entry name" value="Topo_IA_AS"/>
</dbReference>
<dbReference type="InterPro" id="IPR034144">
    <property type="entry name" value="TOPRIM_TopoIII"/>
</dbReference>
<dbReference type="AlphaFoldDB" id="A0A7T4FQQ9"/>
<dbReference type="InterPro" id="IPR006171">
    <property type="entry name" value="TOPRIM_dom"/>
</dbReference>
<dbReference type="GO" id="GO:0043597">
    <property type="term" value="C:cytoplasmic replication fork"/>
    <property type="evidence" value="ECO:0007669"/>
    <property type="project" value="TreeGrafter"/>
</dbReference>
<dbReference type="GO" id="GO:0006281">
    <property type="term" value="P:DNA repair"/>
    <property type="evidence" value="ECO:0007669"/>
    <property type="project" value="TreeGrafter"/>
</dbReference>
<dbReference type="SMART" id="SM00437">
    <property type="entry name" value="TOP1Ac"/>
    <property type="match status" value="1"/>
</dbReference>
<dbReference type="SMART" id="SM00436">
    <property type="entry name" value="TOP1Bc"/>
    <property type="match status" value="1"/>
</dbReference>
<accession>A0A7T4FQQ9</accession>
<evidence type="ECO:0000256" key="3">
    <source>
        <dbReference type="ARBA" id="ARBA00012891"/>
    </source>
</evidence>
<dbReference type="InterPro" id="IPR013826">
    <property type="entry name" value="Topo_IA_cen_sub3"/>
</dbReference>
<dbReference type="Gene3D" id="1.10.460.10">
    <property type="entry name" value="Topoisomerase I, domain 2"/>
    <property type="match status" value="1"/>
</dbReference>
<evidence type="ECO:0000256" key="5">
    <source>
        <dbReference type="ARBA" id="ARBA00023125"/>
    </source>
</evidence>
<keyword evidence="5" id="KW-0238">DNA-binding</keyword>
<keyword evidence="6 13" id="KW-0413">Isomerase</keyword>
<evidence type="ECO:0000256" key="10">
    <source>
        <dbReference type="ARBA" id="ARBA00032877"/>
    </source>
</evidence>
<dbReference type="InterPro" id="IPR003602">
    <property type="entry name" value="Topo_IA_DNA-bd_dom"/>
</dbReference>
<name>A0A7T4FQQ9_9FUSO</name>
<gene>
    <name evidence="13" type="ORF">I6H56_05180</name>
</gene>
<evidence type="ECO:0000313" key="13">
    <source>
        <dbReference type="EMBL" id="QQB74848.1"/>
    </source>
</evidence>
<dbReference type="Gene3D" id="2.70.20.10">
    <property type="entry name" value="Topoisomerase I, domain 3"/>
    <property type="match status" value="1"/>
</dbReference>
<dbReference type="RefSeq" id="WP_198481237.1">
    <property type="nucleotide sequence ID" value="NZ_CP066022.1"/>
</dbReference>
<dbReference type="InterPro" id="IPR013824">
    <property type="entry name" value="Topo_IA_cen_sub1"/>
</dbReference>
<dbReference type="PRINTS" id="PR00417">
    <property type="entry name" value="PRTPISMRASEI"/>
</dbReference>
<dbReference type="Gene3D" id="3.40.50.140">
    <property type="match status" value="1"/>
</dbReference>
<dbReference type="CDD" id="cd03362">
    <property type="entry name" value="TOPRIM_TopoIA_TopoIII"/>
    <property type="match status" value="1"/>
</dbReference>
<dbReference type="InterPro" id="IPR013497">
    <property type="entry name" value="Topo_IA_cen"/>
</dbReference>